<evidence type="ECO:0000256" key="1">
    <source>
        <dbReference type="PROSITE-ProRule" id="PRU00285"/>
    </source>
</evidence>
<dbReference type="AlphaFoldDB" id="A0AAE1KHB0"/>
<evidence type="ECO:0000313" key="5">
    <source>
        <dbReference type="EMBL" id="KAK3871765.1"/>
    </source>
</evidence>
<dbReference type="EMBL" id="JAWQEG010002470">
    <property type="protein sequence ID" value="KAK3871765.1"/>
    <property type="molecule type" value="Genomic_DNA"/>
</dbReference>
<feature type="domain" description="SHSP" evidence="4">
    <location>
        <begin position="129"/>
        <end position="237"/>
    </location>
</feature>
<dbReference type="GO" id="GO:0005737">
    <property type="term" value="C:cytoplasm"/>
    <property type="evidence" value="ECO:0007669"/>
    <property type="project" value="TreeGrafter"/>
</dbReference>
<dbReference type="InterPro" id="IPR001436">
    <property type="entry name" value="Alpha-crystallin/sHSP_animal"/>
</dbReference>
<keyword evidence="6" id="KW-1185">Reference proteome</keyword>
<comment type="caution">
    <text evidence="5">The sequence shown here is derived from an EMBL/GenBank/DDBJ whole genome shotgun (WGS) entry which is preliminary data.</text>
</comment>
<dbReference type="PANTHER" id="PTHR45640">
    <property type="entry name" value="HEAT SHOCK PROTEIN HSP-12.2-RELATED"/>
    <property type="match status" value="1"/>
</dbReference>
<dbReference type="CDD" id="cd06526">
    <property type="entry name" value="metazoan_ACD"/>
    <property type="match status" value="1"/>
</dbReference>
<proteinExistence type="inferred from homology"/>
<feature type="transmembrane region" description="Helical" evidence="3">
    <location>
        <begin position="17"/>
        <end position="36"/>
    </location>
</feature>
<comment type="similarity">
    <text evidence="1 2">Belongs to the small heat shock protein (HSP20) family.</text>
</comment>
<sequence length="237" mass="27021">MKVLGHENLGTLYYRKYAFIHFWSVLSSFNSFVWRVKMVMMRLTRMVPRMRGVLRVTQAKANGRVPQVALAAPTLTRSFYRGPLGRDPFRQMEEFMRDMERKFKRDIESTMGSFLRDFPRGGAQELVPKASETAFGYVENVSTENSFKLAFNFANAKPEDINVTLKGRNLTVSSKAEVETESSKSSYSMSQEYQLPEDVEVEALESTLSPEGILTVEAPRTLGKEAQAPQTIHINRE</sequence>
<evidence type="ECO:0000259" key="4">
    <source>
        <dbReference type="PROSITE" id="PS01031"/>
    </source>
</evidence>
<organism evidence="5 6">
    <name type="scientific">Petrolisthes cinctipes</name>
    <name type="common">Flat porcelain crab</name>
    <dbReference type="NCBI Taxonomy" id="88211"/>
    <lineage>
        <taxon>Eukaryota</taxon>
        <taxon>Metazoa</taxon>
        <taxon>Ecdysozoa</taxon>
        <taxon>Arthropoda</taxon>
        <taxon>Crustacea</taxon>
        <taxon>Multicrustacea</taxon>
        <taxon>Malacostraca</taxon>
        <taxon>Eumalacostraca</taxon>
        <taxon>Eucarida</taxon>
        <taxon>Decapoda</taxon>
        <taxon>Pleocyemata</taxon>
        <taxon>Anomura</taxon>
        <taxon>Galatheoidea</taxon>
        <taxon>Porcellanidae</taxon>
        <taxon>Petrolisthes</taxon>
    </lineage>
</organism>
<reference evidence="5" key="1">
    <citation type="submission" date="2023-10" db="EMBL/GenBank/DDBJ databases">
        <title>Genome assemblies of two species of porcelain crab, Petrolisthes cinctipes and Petrolisthes manimaculis (Anomura: Porcellanidae).</title>
        <authorList>
            <person name="Angst P."/>
        </authorList>
    </citation>
    <scope>NUCLEOTIDE SEQUENCE</scope>
    <source>
        <strain evidence="5">PB745_01</strain>
        <tissue evidence="5">Gill</tissue>
    </source>
</reference>
<keyword evidence="3" id="KW-1133">Transmembrane helix</keyword>
<dbReference type="InterPro" id="IPR002068">
    <property type="entry name" value="A-crystallin/Hsp20_dom"/>
</dbReference>
<dbReference type="GO" id="GO:0051082">
    <property type="term" value="F:unfolded protein binding"/>
    <property type="evidence" value="ECO:0007669"/>
    <property type="project" value="TreeGrafter"/>
</dbReference>
<dbReference type="PRINTS" id="PR00299">
    <property type="entry name" value="ACRYSTALLIN"/>
</dbReference>
<dbReference type="GO" id="GO:0005634">
    <property type="term" value="C:nucleus"/>
    <property type="evidence" value="ECO:0007669"/>
    <property type="project" value="TreeGrafter"/>
</dbReference>
<dbReference type="SUPFAM" id="SSF49764">
    <property type="entry name" value="HSP20-like chaperones"/>
    <property type="match status" value="1"/>
</dbReference>
<dbReference type="PROSITE" id="PS01031">
    <property type="entry name" value="SHSP"/>
    <property type="match status" value="1"/>
</dbReference>
<dbReference type="Gene3D" id="2.60.40.790">
    <property type="match status" value="1"/>
</dbReference>
<dbReference type="PANTHER" id="PTHR45640:SF26">
    <property type="entry name" value="RE23625P"/>
    <property type="match status" value="1"/>
</dbReference>
<dbReference type="GO" id="GO:0042026">
    <property type="term" value="P:protein refolding"/>
    <property type="evidence" value="ECO:0007669"/>
    <property type="project" value="TreeGrafter"/>
</dbReference>
<dbReference type="GO" id="GO:0009408">
    <property type="term" value="P:response to heat"/>
    <property type="evidence" value="ECO:0007669"/>
    <property type="project" value="TreeGrafter"/>
</dbReference>
<evidence type="ECO:0000256" key="2">
    <source>
        <dbReference type="RuleBase" id="RU003616"/>
    </source>
</evidence>
<evidence type="ECO:0000313" key="6">
    <source>
        <dbReference type="Proteomes" id="UP001286313"/>
    </source>
</evidence>
<dbReference type="Proteomes" id="UP001286313">
    <property type="component" value="Unassembled WGS sequence"/>
</dbReference>
<gene>
    <name evidence="5" type="ORF">Pcinc_023110</name>
</gene>
<dbReference type="InterPro" id="IPR008978">
    <property type="entry name" value="HSP20-like_chaperone"/>
</dbReference>
<accession>A0AAE1KHB0</accession>
<keyword evidence="3" id="KW-0472">Membrane</keyword>
<evidence type="ECO:0000256" key="3">
    <source>
        <dbReference type="SAM" id="Phobius"/>
    </source>
</evidence>
<dbReference type="Pfam" id="PF00011">
    <property type="entry name" value="HSP20"/>
    <property type="match status" value="1"/>
</dbReference>
<name>A0AAE1KHB0_PETCI</name>
<keyword evidence="3" id="KW-0812">Transmembrane</keyword>
<protein>
    <recommendedName>
        <fullName evidence="4">SHSP domain-containing protein</fullName>
    </recommendedName>
</protein>